<dbReference type="InterPro" id="IPR001680">
    <property type="entry name" value="WD40_rpt"/>
</dbReference>
<sequence length="240" mass="27165">MWDFETSEKFQELCGHKGSVCTIQFSPFNNNQYLCSGSWDKTLRLWDIKTGKMLSVFNGHTSCVWRVEFSPVQSEGDTNDDQCTGNGVVGGAGYTLCSASHDNTIRQWDVEQAKELAVFKGHENYVYSVKYSSTGTTLCSGSEDKTVRLWDIRSKKNIHILRGHTKAVWAVEYERANTICSGSIDNTIRFWDTRVNKQLHVINGGNDDKGILSIYFQTSKEDRGQQLIYGTCNGPIRIYK</sequence>
<feature type="repeat" description="WD" evidence="3">
    <location>
        <begin position="119"/>
        <end position="160"/>
    </location>
</feature>
<dbReference type="PANTHER" id="PTHR22847:SF637">
    <property type="entry name" value="WD REPEAT DOMAIN 5B"/>
    <property type="match status" value="1"/>
</dbReference>
<evidence type="ECO:0000256" key="3">
    <source>
        <dbReference type="PROSITE-ProRule" id="PRU00221"/>
    </source>
</evidence>
<name>X6NQ21_RETFI</name>
<feature type="repeat" description="WD" evidence="3">
    <location>
        <begin position="161"/>
        <end position="201"/>
    </location>
</feature>
<evidence type="ECO:0000313" key="5">
    <source>
        <dbReference type="Proteomes" id="UP000023152"/>
    </source>
</evidence>
<dbReference type="Proteomes" id="UP000023152">
    <property type="component" value="Unassembled WGS sequence"/>
</dbReference>
<feature type="repeat" description="WD" evidence="3">
    <location>
        <begin position="96"/>
        <end position="118"/>
    </location>
</feature>
<dbReference type="CDD" id="cd00200">
    <property type="entry name" value="WD40"/>
    <property type="match status" value="1"/>
</dbReference>
<keyword evidence="2" id="KW-0677">Repeat</keyword>
<evidence type="ECO:0000313" key="4">
    <source>
        <dbReference type="EMBL" id="ETO27452.1"/>
    </source>
</evidence>
<gene>
    <name evidence="4" type="ORF">RFI_09681</name>
</gene>
<feature type="repeat" description="WD" evidence="3">
    <location>
        <begin position="13"/>
        <end position="56"/>
    </location>
</feature>
<organism evidence="4 5">
    <name type="scientific">Reticulomyxa filosa</name>
    <dbReference type="NCBI Taxonomy" id="46433"/>
    <lineage>
        <taxon>Eukaryota</taxon>
        <taxon>Sar</taxon>
        <taxon>Rhizaria</taxon>
        <taxon>Retaria</taxon>
        <taxon>Foraminifera</taxon>
        <taxon>Monothalamids</taxon>
        <taxon>Reticulomyxidae</taxon>
        <taxon>Reticulomyxa</taxon>
    </lineage>
</organism>
<dbReference type="InterPro" id="IPR015943">
    <property type="entry name" value="WD40/YVTN_repeat-like_dom_sf"/>
</dbReference>
<comment type="caution">
    <text evidence="4">The sequence shown here is derived from an EMBL/GenBank/DDBJ whole genome shotgun (WGS) entry which is preliminary data.</text>
</comment>
<dbReference type="PRINTS" id="PR00320">
    <property type="entry name" value="GPROTEINBRPT"/>
</dbReference>
<dbReference type="PROSITE" id="PS00678">
    <property type="entry name" value="WD_REPEATS_1"/>
    <property type="match status" value="3"/>
</dbReference>
<accession>X6NQ21</accession>
<dbReference type="PROSITE" id="PS50082">
    <property type="entry name" value="WD_REPEATS_2"/>
    <property type="match status" value="4"/>
</dbReference>
<dbReference type="GO" id="GO:1990234">
    <property type="term" value="C:transferase complex"/>
    <property type="evidence" value="ECO:0007669"/>
    <property type="project" value="UniProtKB-ARBA"/>
</dbReference>
<dbReference type="Gene3D" id="2.130.10.10">
    <property type="entry name" value="YVTN repeat-like/Quinoprotein amine dehydrogenase"/>
    <property type="match status" value="2"/>
</dbReference>
<dbReference type="PANTHER" id="PTHR22847">
    <property type="entry name" value="WD40 REPEAT PROTEIN"/>
    <property type="match status" value="1"/>
</dbReference>
<reference evidence="4 5" key="1">
    <citation type="journal article" date="2013" name="Curr. Biol.">
        <title>The Genome of the Foraminiferan Reticulomyxa filosa.</title>
        <authorList>
            <person name="Glockner G."/>
            <person name="Hulsmann N."/>
            <person name="Schleicher M."/>
            <person name="Noegel A.A."/>
            <person name="Eichinger L."/>
            <person name="Gallinger C."/>
            <person name="Pawlowski J."/>
            <person name="Sierra R."/>
            <person name="Euteneuer U."/>
            <person name="Pillet L."/>
            <person name="Moustafa A."/>
            <person name="Platzer M."/>
            <person name="Groth M."/>
            <person name="Szafranski K."/>
            <person name="Schliwa M."/>
        </authorList>
    </citation>
    <scope>NUCLEOTIDE SEQUENCE [LARGE SCALE GENOMIC DNA]</scope>
</reference>
<dbReference type="InterPro" id="IPR019775">
    <property type="entry name" value="WD40_repeat_CS"/>
</dbReference>
<dbReference type="AlphaFoldDB" id="X6NQ21"/>
<dbReference type="InterPro" id="IPR036322">
    <property type="entry name" value="WD40_repeat_dom_sf"/>
</dbReference>
<dbReference type="EMBL" id="ASPP01007247">
    <property type="protein sequence ID" value="ETO27452.1"/>
    <property type="molecule type" value="Genomic_DNA"/>
</dbReference>
<keyword evidence="5" id="KW-1185">Reference proteome</keyword>
<dbReference type="InterPro" id="IPR020472">
    <property type="entry name" value="WD40_PAC1"/>
</dbReference>
<protein>
    <submittedName>
        <fullName evidence="4">WD-40 repeat protein</fullName>
    </submittedName>
</protein>
<dbReference type="PROSITE" id="PS50294">
    <property type="entry name" value="WD_REPEATS_REGION"/>
    <property type="match status" value="3"/>
</dbReference>
<evidence type="ECO:0000256" key="1">
    <source>
        <dbReference type="ARBA" id="ARBA00022574"/>
    </source>
</evidence>
<dbReference type="Pfam" id="PF00400">
    <property type="entry name" value="WD40"/>
    <property type="match status" value="4"/>
</dbReference>
<dbReference type="SMART" id="SM00320">
    <property type="entry name" value="WD40"/>
    <property type="match status" value="4"/>
</dbReference>
<proteinExistence type="predicted"/>
<evidence type="ECO:0000256" key="2">
    <source>
        <dbReference type="ARBA" id="ARBA00022737"/>
    </source>
</evidence>
<dbReference type="OrthoDB" id="10256122at2759"/>
<dbReference type="SUPFAM" id="SSF50978">
    <property type="entry name" value="WD40 repeat-like"/>
    <property type="match status" value="1"/>
</dbReference>
<keyword evidence="1 3" id="KW-0853">WD repeat</keyword>